<accession>A0A165NBD0</accession>
<evidence type="ECO:0000313" key="3">
    <source>
        <dbReference type="Proteomes" id="UP000076761"/>
    </source>
</evidence>
<evidence type="ECO:0000256" key="1">
    <source>
        <dbReference type="SAM" id="MobiDB-lite"/>
    </source>
</evidence>
<proteinExistence type="predicted"/>
<organism evidence="2 3">
    <name type="scientific">Neolentinus lepideus HHB14362 ss-1</name>
    <dbReference type="NCBI Taxonomy" id="1314782"/>
    <lineage>
        <taxon>Eukaryota</taxon>
        <taxon>Fungi</taxon>
        <taxon>Dikarya</taxon>
        <taxon>Basidiomycota</taxon>
        <taxon>Agaricomycotina</taxon>
        <taxon>Agaricomycetes</taxon>
        <taxon>Gloeophyllales</taxon>
        <taxon>Gloeophyllaceae</taxon>
        <taxon>Neolentinus</taxon>
    </lineage>
</organism>
<feature type="compositionally biased region" description="Basic and acidic residues" evidence="1">
    <location>
        <begin position="214"/>
        <end position="224"/>
    </location>
</feature>
<gene>
    <name evidence="2" type="ORF">NEOLEDRAFT_1142093</name>
</gene>
<keyword evidence="3" id="KW-1185">Reference proteome</keyword>
<name>A0A165NBD0_9AGAM</name>
<protein>
    <submittedName>
        <fullName evidence="2">Uncharacterized protein</fullName>
    </submittedName>
</protein>
<dbReference type="EMBL" id="KV425641">
    <property type="protein sequence ID" value="KZT19417.1"/>
    <property type="molecule type" value="Genomic_DNA"/>
</dbReference>
<dbReference type="Proteomes" id="UP000076761">
    <property type="component" value="Unassembled WGS sequence"/>
</dbReference>
<evidence type="ECO:0000313" key="2">
    <source>
        <dbReference type="EMBL" id="KZT19417.1"/>
    </source>
</evidence>
<feature type="region of interest" description="Disordered" evidence="1">
    <location>
        <begin position="201"/>
        <end position="235"/>
    </location>
</feature>
<feature type="compositionally biased region" description="Acidic residues" evidence="1">
    <location>
        <begin position="225"/>
        <end position="235"/>
    </location>
</feature>
<reference evidence="2 3" key="1">
    <citation type="journal article" date="2016" name="Mol. Biol. Evol.">
        <title>Comparative Genomics of Early-Diverging Mushroom-Forming Fungi Provides Insights into the Origins of Lignocellulose Decay Capabilities.</title>
        <authorList>
            <person name="Nagy L.G."/>
            <person name="Riley R."/>
            <person name="Tritt A."/>
            <person name="Adam C."/>
            <person name="Daum C."/>
            <person name="Floudas D."/>
            <person name="Sun H."/>
            <person name="Yadav J.S."/>
            <person name="Pangilinan J."/>
            <person name="Larsson K.H."/>
            <person name="Matsuura K."/>
            <person name="Barry K."/>
            <person name="Labutti K."/>
            <person name="Kuo R."/>
            <person name="Ohm R.A."/>
            <person name="Bhattacharya S.S."/>
            <person name="Shirouzu T."/>
            <person name="Yoshinaga Y."/>
            <person name="Martin F.M."/>
            <person name="Grigoriev I.V."/>
            <person name="Hibbett D.S."/>
        </authorList>
    </citation>
    <scope>NUCLEOTIDE SEQUENCE [LARGE SCALE GENOMIC DNA]</scope>
    <source>
        <strain evidence="2 3">HHB14362 ss-1</strain>
    </source>
</reference>
<dbReference type="AlphaFoldDB" id="A0A165NBD0"/>
<dbReference type="InParanoid" id="A0A165NBD0"/>
<sequence length="303" mass="34084">MPSSGTENTFTGRKDYSRLSSVIVPAKETEERALRPSNPESLQLSRSNVFPVLDRLLSTMENDECKVRLQQVARKLAYEMVCDQSALEANGQSTSRPFQQSYDNHLEEAPQASMTMPEWVMPKDKPDEDGKRLPTLVFRPLPKNSETSSSGTIKPINLPAEQTESRVPVKVFRPIPAYAQYWDSNLRKAATDGVCYFSQPAPHQPTTLPSWLNEGRHSDMHPSADEADDEEDSDDSWWDEEIDLNTFGIEEEGSDTSRSPSPCSDAGYMADSPERSWDADFDGTLPSLMTYMRLVWSMGDDTQ</sequence>
<feature type="region of interest" description="Disordered" evidence="1">
    <location>
        <begin position="247"/>
        <end position="277"/>
    </location>
</feature>